<name>A0A8T0TZE1_PANVG</name>
<dbReference type="EMBL" id="CM029043">
    <property type="protein sequence ID" value="KAG2614146.1"/>
    <property type="molecule type" value="Genomic_DNA"/>
</dbReference>
<reference evidence="1" key="1">
    <citation type="submission" date="2020-05" db="EMBL/GenBank/DDBJ databases">
        <title>WGS assembly of Panicum virgatum.</title>
        <authorList>
            <person name="Lovell J.T."/>
            <person name="Jenkins J."/>
            <person name="Shu S."/>
            <person name="Juenger T.E."/>
            <person name="Schmutz J."/>
        </authorList>
    </citation>
    <scope>NUCLEOTIDE SEQUENCE</scope>
    <source>
        <strain evidence="1">AP13</strain>
    </source>
</reference>
<comment type="caution">
    <text evidence="1">The sequence shown here is derived from an EMBL/GenBank/DDBJ whole genome shotgun (WGS) entry which is preliminary data.</text>
</comment>
<dbReference type="AlphaFoldDB" id="A0A8T0TZE1"/>
<sequence>MSLSDWWIHLRLQLRKDERKGFDSLFALIAWQLWKEPNARTFCGVALQPSMVLRLIQLEGENWIAAGAKNLGCLCLVSLSCPMRGCNAQNSFLLTLCSAGQQRAALDWRCSS</sequence>
<organism evidence="1 2">
    <name type="scientific">Panicum virgatum</name>
    <name type="common">Blackwell switchgrass</name>
    <dbReference type="NCBI Taxonomy" id="38727"/>
    <lineage>
        <taxon>Eukaryota</taxon>
        <taxon>Viridiplantae</taxon>
        <taxon>Streptophyta</taxon>
        <taxon>Embryophyta</taxon>
        <taxon>Tracheophyta</taxon>
        <taxon>Spermatophyta</taxon>
        <taxon>Magnoliopsida</taxon>
        <taxon>Liliopsida</taxon>
        <taxon>Poales</taxon>
        <taxon>Poaceae</taxon>
        <taxon>PACMAD clade</taxon>
        <taxon>Panicoideae</taxon>
        <taxon>Panicodae</taxon>
        <taxon>Paniceae</taxon>
        <taxon>Panicinae</taxon>
        <taxon>Panicum</taxon>
        <taxon>Panicum sect. Hiantes</taxon>
    </lineage>
</organism>
<accession>A0A8T0TZE1</accession>
<evidence type="ECO:0000313" key="2">
    <source>
        <dbReference type="Proteomes" id="UP000823388"/>
    </source>
</evidence>
<gene>
    <name evidence="1" type="ORF">PVAP13_4KG380902</name>
</gene>
<dbReference type="Proteomes" id="UP000823388">
    <property type="component" value="Chromosome 4K"/>
</dbReference>
<keyword evidence="2" id="KW-1185">Reference proteome</keyword>
<protein>
    <submittedName>
        <fullName evidence="1">Uncharacterized protein</fullName>
    </submittedName>
</protein>
<evidence type="ECO:0000313" key="1">
    <source>
        <dbReference type="EMBL" id="KAG2614146.1"/>
    </source>
</evidence>
<proteinExistence type="predicted"/>